<dbReference type="Pfam" id="PF03350">
    <property type="entry name" value="UPF0114"/>
    <property type="match status" value="1"/>
</dbReference>
<dbReference type="PANTHER" id="PTHR31721:SF3">
    <property type="entry name" value="EXPRESSED PROTEIN"/>
    <property type="match status" value="1"/>
</dbReference>
<comment type="caution">
    <text evidence="3">The sequence shown here is derived from an EMBL/GenBank/DDBJ whole genome shotgun (WGS) entry which is preliminary data.</text>
</comment>
<feature type="region of interest" description="Disordered" evidence="1">
    <location>
        <begin position="1"/>
        <end position="34"/>
    </location>
</feature>
<accession>A0AAV9CVV4</accession>
<sequence length="294" mass="31965">MAVVNSSHCGRQLLRPTNPSSSSSCVSSSTRGVGFDRASTRSVGCGLNVGTDKKKRWVSAKASVSASESVGEEVVGTGLEDLVASVKNFLRWVRLVRIDSLRLRAELLIERVILNCRFFTFIGVAGSLIGSILCFVEGCFAILESIYQYTRAMLKKTDHGEIMQLIIEAIDLFLVGTAMLVFGMGLYVLFIAPKEIKTLTKPFGAFHVKEFSTRLNMKSVSHAKSKLGHAVMMILKAGVLEKFKNVNIAGALDLACFAGSILVLSASLLLLSRLHHKDHDEGEAPVLAQLKSFI</sequence>
<evidence type="ECO:0000313" key="4">
    <source>
        <dbReference type="Proteomes" id="UP001180020"/>
    </source>
</evidence>
<evidence type="ECO:0000256" key="2">
    <source>
        <dbReference type="SAM" id="Phobius"/>
    </source>
</evidence>
<name>A0AAV9CVV4_ACOCL</name>
<feature type="transmembrane region" description="Helical" evidence="2">
    <location>
        <begin position="165"/>
        <end position="192"/>
    </location>
</feature>
<dbReference type="Proteomes" id="UP001180020">
    <property type="component" value="Unassembled WGS sequence"/>
</dbReference>
<feature type="transmembrane region" description="Helical" evidence="2">
    <location>
        <begin position="248"/>
        <end position="271"/>
    </location>
</feature>
<dbReference type="EMBL" id="JAUJYO010000017">
    <property type="protein sequence ID" value="KAK1292636.1"/>
    <property type="molecule type" value="Genomic_DNA"/>
</dbReference>
<keyword evidence="4" id="KW-1185">Reference proteome</keyword>
<reference evidence="3" key="1">
    <citation type="journal article" date="2023" name="Nat. Commun.">
        <title>Diploid and tetraploid genomes of Acorus and the evolution of monocots.</title>
        <authorList>
            <person name="Ma L."/>
            <person name="Liu K.W."/>
            <person name="Li Z."/>
            <person name="Hsiao Y.Y."/>
            <person name="Qi Y."/>
            <person name="Fu T."/>
            <person name="Tang G.D."/>
            <person name="Zhang D."/>
            <person name="Sun W.H."/>
            <person name="Liu D.K."/>
            <person name="Li Y."/>
            <person name="Chen G.Z."/>
            <person name="Liu X.D."/>
            <person name="Liao X.Y."/>
            <person name="Jiang Y.T."/>
            <person name="Yu X."/>
            <person name="Hao Y."/>
            <person name="Huang J."/>
            <person name="Zhao X.W."/>
            <person name="Ke S."/>
            <person name="Chen Y.Y."/>
            <person name="Wu W.L."/>
            <person name="Hsu J.L."/>
            <person name="Lin Y.F."/>
            <person name="Huang M.D."/>
            <person name="Li C.Y."/>
            <person name="Huang L."/>
            <person name="Wang Z.W."/>
            <person name="Zhao X."/>
            <person name="Zhong W.Y."/>
            <person name="Peng D.H."/>
            <person name="Ahmad S."/>
            <person name="Lan S."/>
            <person name="Zhang J.S."/>
            <person name="Tsai W.C."/>
            <person name="Van de Peer Y."/>
            <person name="Liu Z.J."/>
        </authorList>
    </citation>
    <scope>NUCLEOTIDE SEQUENCE</scope>
    <source>
        <strain evidence="3">CP</strain>
    </source>
</reference>
<evidence type="ECO:0000313" key="3">
    <source>
        <dbReference type="EMBL" id="KAK1292636.1"/>
    </source>
</evidence>
<reference evidence="3" key="2">
    <citation type="submission" date="2023-06" db="EMBL/GenBank/DDBJ databases">
        <authorList>
            <person name="Ma L."/>
            <person name="Liu K.-W."/>
            <person name="Li Z."/>
            <person name="Hsiao Y.-Y."/>
            <person name="Qi Y."/>
            <person name="Fu T."/>
            <person name="Tang G."/>
            <person name="Zhang D."/>
            <person name="Sun W.-H."/>
            <person name="Liu D.-K."/>
            <person name="Li Y."/>
            <person name="Chen G.-Z."/>
            <person name="Liu X.-D."/>
            <person name="Liao X.-Y."/>
            <person name="Jiang Y.-T."/>
            <person name="Yu X."/>
            <person name="Hao Y."/>
            <person name="Huang J."/>
            <person name="Zhao X.-W."/>
            <person name="Ke S."/>
            <person name="Chen Y.-Y."/>
            <person name="Wu W.-L."/>
            <person name="Hsu J.-L."/>
            <person name="Lin Y.-F."/>
            <person name="Huang M.-D."/>
            <person name="Li C.-Y."/>
            <person name="Huang L."/>
            <person name="Wang Z.-W."/>
            <person name="Zhao X."/>
            <person name="Zhong W.-Y."/>
            <person name="Peng D.-H."/>
            <person name="Ahmad S."/>
            <person name="Lan S."/>
            <person name="Zhang J.-S."/>
            <person name="Tsai W.-C."/>
            <person name="Van De Peer Y."/>
            <person name="Liu Z.-J."/>
        </authorList>
    </citation>
    <scope>NUCLEOTIDE SEQUENCE</scope>
    <source>
        <strain evidence="3">CP</strain>
        <tissue evidence="3">Leaves</tissue>
    </source>
</reference>
<feature type="compositionally biased region" description="Polar residues" evidence="1">
    <location>
        <begin position="1"/>
        <end position="19"/>
    </location>
</feature>
<evidence type="ECO:0000256" key="1">
    <source>
        <dbReference type="SAM" id="MobiDB-lite"/>
    </source>
</evidence>
<protein>
    <recommendedName>
        <fullName evidence="5">YqhA family protein</fullName>
    </recommendedName>
</protein>
<gene>
    <name evidence="3" type="ORF">QJS10_CPB17g02568</name>
</gene>
<keyword evidence="2" id="KW-0472">Membrane</keyword>
<evidence type="ECO:0008006" key="5">
    <source>
        <dbReference type="Google" id="ProtNLM"/>
    </source>
</evidence>
<dbReference type="InterPro" id="IPR005134">
    <property type="entry name" value="UPF0114"/>
</dbReference>
<dbReference type="AlphaFoldDB" id="A0AAV9CVV4"/>
<proteinExistence type="predicted"/>
<keyword evidence="2" id="KW-0812">Transmembrane</keyword>
<feature type="transmembrane region" description="Helical" evidence="2">
    <location>
        <begin position="118"/>
        <end position="144"/>
    </location>
</feature>
<keyword evidence="2" id="KW-1133">Transmembrane helix</keyword>
<organism evidence="3 4">
    <name type="scientific">Acorus calamus</name>
    <name type="common">Sweet flag</name>
    <dbReference type="NCBI Taxonomy" id="4465"/>
    <lineage>
        <taxon>Eukaryota</taxon>
        <taxon>Viridiplantae</taxon>
        <taxon>Streptophyta</taxon>
        <taxon>Embryophyta</taxon>
        <taxon>Tracheophyta</taxon>
        <taxon>Spermatophyta</taxon>
        <taxon>Magnoliopsida</taxon>
        <taxon>Liliopsida</taxon>
        <taxon>Acoraceae</taxon>
        <taxon>Acorus</taxon>
    </lineage>
</organism>
<feature type="compositionally biased region" description="Low complexity" evidence="1">
    <location>
        <begin position="20"/>
        <end position="29"/>
    </location>
</feature>
<dbReference type="PANTHER" id="PTHR31721">
    <property type="entry name" value="OS06G0710300 PROTEIN"/>
    <property type="match status" value="1"/>
</dbReference>